<evidence type="ECO:0000256" key="2">
    <source>
        <dbReference type="SAM" id="Phobius"/>
    </source>
</evidence>
<gene>
    <name evidence="3" type="ORF">J8A68_004328</name>
</gene>
<evidence type="ECO:0000313" key="4">
    <source>
        <dbReference type="Proteomes" id="UP000694255"/>
    </source>
</evidence>
<evidence type="ECO:0000313" key="3">
    <source>
        <dbReference type="EMBL" id="KAG7662200.1"/>
    </source>
</evidence>
<dbReference type="EMBL" id="JAGSYN010000183">
    <property type="protein sequence ID" value="KAG7662200.1"/>
    <property type="molecule type" value="Genomic_DNA"/>
</dbReference>
<feature type="compositionally biased region" description="Basic and acidic residues" evidence="1">
    <location>
        <begin position="1"/>
        <end position="11"/>
    </location>
</feature>
<protein>
    <submittedName>
        <fullName evidence="3">Uncharacterized protein</fullName>
    </submittedName>
</protein>
<feature type="compositionally biased region" description="Low complexity" evidence="1">
    <location>
        <begin position="67"/>
        <end position="79"/>
    </location>
</feature>
<organism evidence="3 4">
    <name type="scientific">[Candida] subhashii</name>
    <dbReference type="NCBI Taxonomy" id="561895"/>
    <lineage>
        <taxon>Eukaryota</taxon>
        <taxon>Fungi</taxon>
        <taxon>Dikarya</taxon>
        <taxon>Ascomycota</taxon>
        <taxon>Saccharomycotina</taxon>
        <taxon>Pichiomycetes</taxon>
        <taxon>Debaryomycetaceae</taxon>
        <taxon>Spathaspora</taxon>
    </lineage>
</organism>
<evidence type="ECO:0000256" key="1">
    <source>
        <dbReference type="SAM" id="MobiDB-lite"/>
    </source>
</evidence>
<keyword evidence="2" id="KW-0472">Membrane</keyword>
<keyword evidence="2" id="KW-1133">Transmembrane helix</keyword>
<comment type="caution">
    <text evidence="3">The sequence shown here is derived from an EMBL/GenBank/DDBJ whole genome shotgun (WGS) entry which is preliminary data.</text>
</comment>
<name>A0A8J5QT22_9ASCO</name>
<accession>A0A8J5QT22</accession>
<feature type="region of interest" description="Disordered" evidence="1">
    <location>
        <begin position="1"/>
        <end position="79"/>
    </location>
</feature>
<feature type="transmembrane region" description="Helical" evidence="2">
    <location>
        <begin position="136"/>
        <end position="159"/>
    </location>
</feature>
<keyword evidence="2" id="KW-0812">Transmembrane</keyword>
<dbReference type="GeneID" id="73471128"/>
<keyword evidence="4" id="KW-1185">Reference proteome</keyword>
<dbReference type="Proteomes" id="UP000694255">
    <property type="component" value="Unassembled WGS sequence"/>
</dbReference>
<dbReference type="RefSeq" id="XP_049262433.1">
    <property type="nucleotide sequence ID" value="XM_049408276.1"/>
</dbReference>
<proteinExistence type="predicted"/>
<reference evidence="3 4" key="1">
    <citation type="journal article" date="2021" name="DNA Res.">
        <title>Genome analysis of Candida subhashii reveals its hybrid nature and dual mitochondrial genome conformations.</title>
        <authorList>
            <person name="Mixao V."/>
            <person name="Hegedusova E."/>
            <person name="Saus E."/>
            <person name="Pryszcz L.P."/>
            <person name="Cillingova A."/>
            <person name="Nosek J."/>
            <person name="Gabaldon T."/>
        </authorList>
    </citation>
    <scope>NUCLEOTIDE SEQUENCE [LARGE SCALE GENOMIC DNA]</scope>
    <source>
        <strain evidence="3 4">CBS 10753</strain>
    </source>
</reference>
<dbReference type="AlphaFoldDB" id="A0A8J5QT22"/>
<sequence>MSSPGKSERSKRYNSPSPFRVISPRRVNQERQPLIDRPSSEYEYGSILSNNNNKYPPHIPSHLINELSSKSGSASPSPLPLADAESIIYQAPDNNSSSSSRPYIVPTNVQRIDDLPWNELLPYYLPCLSWIGQYNLSFFVGDLIGGLTLVFFNYLYVYLMQLH</sequence>